<comment type="function">
    <text evidence="9 10">Fluoride-specific ion channel. Important for reducing fluoride concentration in the cell, thus reducing its toxicity.</text>
</comment>
<evidence type="ECO:0000313" key="11">
    <source>
        <dbReference type="EMBL" id="GII44234.1"/>
    </source>
</evidence>
<evidence type="ECO:0000256" key="4">
    <source>
        <dbReference type="ARBA" id="ARBA00022989"/>
    </source>
</evidence>
<evidence type="ECO:0000256" key="2">
    <source>
        <dbReference type="ARBA" id="ARBA00022475"/>
    </source>
</evidence>
<evidence type="ECO:0000256" key="8">
    <source>
        <dbReference type="ARBA" id="ARBA00035585"/>
    </source>
</evidence>
<sequence>MRMIGERASRSRRVTGDARTLLVVAVIAVGGGLGSMARYLLAISLPSAPPHFPWATFATNVSGCFALGLLMVFVLDVWPPRRYIRPFLGIGVLGGYTTFSSVTVETIRLAPGTAVAYALGTLAACLVAVWCGMTAARFAARVPLRRGRAGREAG</sequence>
<feature type="transmembrane region" description="Helical" evidence="10">
    <location>
        <begin position="21"/>
        <end position="42"/>
    </location>
</feature>
<evidence type="ECO:0000256" key="3">
    <source>
        <dbReference type="ARBA" id="ARBA00022692"/>
    </source>
</evidence>
<dbReference type="GO" id="GO:0140114">
    <property type="term" value="P:cellular detoxification of fluoride"/>
    <property type="evidence" value="ECO:0007669"/>
    <property type="project" value="UniProtKB-UniRule"/>
</dbReference>
<evidence type="ECO:0000256" key="6">
    <source>
        <dbReference type="ARBA" id="ARBA00023303"/>
    </source>
</evidence>
<feature type="transmembrane region" description="Helical" evidence="10">
    <location>
        <begin position="54"/>
        <end position="75"/>
    </location>
</feature>
<keyword evidence="10" id="KW-0813">Transport</keyword>
<feature type="binding site" evidence="10">
    <location>
        <position position="94"/>
    </location>
    <ligand>
        <name>Na(+)</name>
        <dbReference type="ChEBI" id="CHEBI:29101"/>
        <note>structural</note>
    </ligand>
</feature>
<keyword evidence="10" id="KW-0479">Metal-binding</keyword>
<keyword evidence="6 10" id="KW-0407">Ion channel</keyword>
<dbReference type="GO" id="GO:0046872">
    <property type="term" value="F:metal ion binding"/>
    <property type="evidence" value="ECO:0007669"/>
    <property type="project" value="UniProtKB-KW"/>
</dbReference>
<feature type="binding site" evidence="10">
    <location>
        <position position="97"/>
    </location>
    <ligand>
        <name>Na(+)</name>
        <dbReference type="ChEBI" id="CHEBI:29101"/>
        <note>structural</note>
    </ligand>
</feature>
<keyword evidence="3 10" id="KW-0812">Transmembrane</keyword>
<gene>
    <name evidence="10 11" type="primary">crcB</name>
    <name evidence="10" type="synonym">fluC</name>
    <name evidence="11" type="ORF">Psi02_06580</name>
</gene>
<keyword evidence="4 10" id="KW-1133">Transmembrane helix</keyword>
<comment type="catalytic activity">
    <reaction evidence="8">
        <text>fluoride(in) = fluoride(out)</text>
        <dbReference type="Rhea" id="RHEA:76159"/>
        <dbReference type="ChEBI" id="CHEBI:17051"/>
    </reaction>
    <physiologicalReaction direction="left-to-right" evidence="8">
        <dbReference type="Rhea" id="RHEA:76160"/>
    </physiologicalReaction>
</comment>
<evidence type="ECO:0000313" key="12">
    <source>
        <dbReference type="Proteomes" id="UP000644610"/>
    </source>
</evidence>
<dbReference type="AlphaFoldDB" id="A0A8J3UL08"/>
<evidence type="ECO:0000256" key="5">
    <source>
        <dbReference type="ARBA" id="ARBA00023136"/>
    </source>
</evidence>
<keyword evidence="10" id="KW-0406">Ion transport</keyword>
<dbReference type="GO" id="GO:0005886">
    <property type="term" value="C:plasma membrane"/>
    <property type="evidence" value="ECO:0007669"/>
    <property type="project" value="UniProtKB-SubCell"/>
</dbReference>
<evidence type="ECO:0000256" key="10">
    <source>
        <dbReference type="HAMAP-Rule" id="MF_00454"/>
    </source>
</evidence>
<dbReference type="PANTHER" id="PTHR28259">
    <property type="entry name" value="FLUORIDE EXPORT PROTEIN 1-RELATED"/>
    <property type="match status" value="1"/>
</dbReference>
<evidence type="ECO:0000256" key="7">
    <source>
        <dbReference type="ARBA" id="ARBA00035120"/>
    </source>
</evidence>
<feature type="transmembrane region" description="Helical" evidence="10">
    <location>
        <begin position="87"/>
        <end position="104"/>
    </location>
</feature>
<dbReference type="RefSeq" id="WP_203971665.1">
    <property type="nucleotide sequence ID" value="NZ_BAAAKY010000004.1"/>
</dbReference>
<reference evidence="11" key="1">
    <citation type="submission" date="2021-01" db="EMBL/GenBank/DDBJ databases">
        <title>Whole genome shotgun sequence of Planotetraspora silvatica NBRC 100141.</title>
        <authorList>
            <person name="Komaki H."/>
            <person name="Tamura T."/>
        </authorList>
    </citation>
    <scope>NUCLEOTIDE SEQUENCE</scope>
    <source>
        <strain evidence="11">NBRC 100141</strain>
    </source>
</reference>
<dbReference type="Proteomes" id="UP000644610">
    <property type="component" value="Unassembled WGS sequence"/>
</dbReference>
<keyword evidence="2 10" id="KW-1003">Cell membrane</keyword>
<name>A0A8J3UL08_9ACTN</name>
<dbReference type="InterPro" id="IPR003691">
    <property type="entry name" value="FluC"/>
</dbReference>
<accession>A0A8J3UL08</accession>
<comment type="activity regulation">
    <text evidence="10">Na(+) is not transported, but it plays an essential structural role and its presence is essential for fluoride channel function.</text>
</comment>
<dbReference type="EMBL" id="BOOQ01000003">
    <property type="protein sequence ID" value="GII44234.1"/>
    <property type="molecule type" value="Genomic_DNA"/>
</dbReference>
<keyword evidence="10" id="KW-0915">Sodium</keyword>
<evidence type="ECO:0000256" key="9">
    <source>
        <dbReference type="ARBA" id="ARBA00049940"/>
    </source>
</evidence>
<keyword evidence="5 10" id="KW-0472">Membrane</keyword>
<dbReference type="GO" id="GO:0062054">
    <property type="term" value="F:fluoride channel activity"/>
    <property type="evidence" value="ECO:0007669"/>
    <property type="project" value="UniProtKB-UniRule"/>
</dbReference>
<dbReference type="PANTHER" id="PTHR28259:SF1">
    <property type="entry name" value="FLUORIDE EXPORT PROTEIN 1-RELATED"/>
    <property type="match status" value="1"/>
</dbReference>
<dbReference type="NCBIfam" id="TIGR00494">
    <property type="entry name" value="crcB"/>
    <property type="match status" value="1"/>
</dbReference>
<feature type="transmembrane region" description="Helical" evidence="10">
    <location>
        <begin position="116"/>
        <end position="140"/>
    </location>
</feature>
<dbReference type="HAMAP" id="MF_00454">
    <property type="entry name" value="FluC"/>
    <property type="match status" value="1"/>
</dbReference>
<comment type="subcellular location">
    <subcellularLocation>
        <location evidence="1 10">Cell membrane</location>
        <topology evidence="1 10">Multi-pass membrane protein</topology>
    </subcellularLocation>
</comment>
<dbReference type="Pfam" id="PF02537">
    <property type="entry name" value="CRCB"/>
    <property type="match status" value="1"/>
</dbReference>
<keyword evidence="12" id="KW-1185">Reference proteome</keyword>
<proteinExistence type="inferred from homology"/>
<comment type="caution">
    <text evidence="11">The sequence shown here is derived from an EMBL/GenBank/DDBJ whole genome shotgun (WGS) entry which is preliminary data.</text>
</comment>
<evidence type="ECO:0000256" key="1">
    <source>
        <dbReference type="ARBA" id="ARBA00004651"/>
    </source>
</evidence>
<organism evidence="11 12">
    <name type="scientific">Planotetraspora silvatica</name>
    <dbReference type="NCBI Taxonomy" id="234614"/>
    <lineage>
        <taxon>Bacteria</taxon>
        <taxon>Bacillati</taxon>
        <taxon>Actinomycetota</taxon>
        <taxon>Actinomycetes</taxon>
        <taxon>Streptosporangiales</taxon>
        <taxon>Streptosporangiaceae</taxon>
        <taxon>Planotetraspora</taxon>
    </lineage>
</organism>
<protein>
    <recommendedName>
        <fullName evidence="10">Fluoride-specific ion channel FluC</fullName>
    </recommendedName>
</protein>
<comment type="similarity">
    <text evidence="7 10">Belongs to the fluoride channel Fluc/FEX (TC 1.A.43) family.</text>
</comment>